<reference evidence="1 2" key="1">
    <citation type="submission" date="2022-11" db="EMBL/GenBank/DDBJ databases">
        <title>Minimal conservation of predation-associated metabolite biosynthetic gene clusters underscores biosynthetic potential of Myxococcota including descriptions for ten novel species: Archangium lansinium sp. nov., Myxococcus landrumus sp. nov., Nannocystis bai.</title>
        <authorList>
            <person name="Ahearne A."/>
            <person name="Stevens C."/>
            <person name="Phillips K."/>
        </authorList>
    </citation>
    <scope>NUCLEOTIDE SEQUENCE [LARGE SCALE GENOMIC DNA]</scope>
    <source>
        <strain evidence="1 2">MIWBW</strain>
    </source>
</reference>
<dbReference type="Gene3D" id="2.60.40.1120">
    <property type="entry name" value="Carboxypeptidase-like, regulatory domain"/>
    <property type="match status" value="1"/>
</dbReference>
<comment type="caution">
    <text evidence="1">The sequence shown here is derived from an EMBL/GenBank/DDBJ whole genome shotgun (WGS) entry which is preliminary data.</text>
</comment>
<organism evidence="1 2">
    <name type="scientific">Archangium lansingense</name>
    <dbReference type="NCBI Taxonomy" id="2995310"/>
    <lineage>
        <taxon>Bacteria</taxon>
        <taxon>Pseudomonadati</taxon>
        <taxon>Myxococcota</taxon>
        <taxon>Myxococcia</taxon>
        <taxon>Myxococcales</taxon>
        <taxon>Cystobacterineae</taxon>
        <taxon>Archangiaceae</taxon>
        <taxon>Archangium</taxon>
    </lineage>
</organism>
<proteinExistence type="predicted"/>
<dbReference type="SUPFAM" id="SSF49464">
    <property type="entry name" value="Carboxypeptidase regulatory domain-like"/>
    <property type="match status" value="2"/>
</dbReference>
<gene>
    <name evidence="1" type="ORF">OV287_14400</name>
</gene>
<name>A0ABT4A3W0_9BACT</name>
<sequence>MSRWLECGWTYRLEAGGRKMVKQVLEVAAPSSQRILAERLLPVTGQVVDEAGGPLPYVRVSLWPDASDTRGRVLTESRTDRQGCFSLEAPAEGRYRIAAELEHRDILHATSQGLDVGRGGAQVRLRFEVGRRLSGVVVDRSGQPIPDAHLTVLPALHTPACSDPSLGVFTDANGRFTFQGISGEQLTLHVWKDGYLDASRDGVSRSFPLEPGDRDVRLVLPRLAGVRGRFVRADGSPIMLFHLNGEEHEDEEGRFFLPIHSTGTMTLELAEPGSPYAPVRRTLAVQQEVGVELGTITPVP</sequence>
<dbReference type="RefSeq" id="WP_267534589.1">
    <property type="nucleotide sequence ID" value="NZ_JAPNKA010000001.1"/>
</dbReference>
<dbReference type="Proteomes" id="UP001207654">
    <property type="component" value="Unassembled WGS sequence"/>
</dbReference>
<evidence type="ECO:0000313" key="1">
    <source>
        <dbReference type="EMBL" id="MCY1075669.1"/>
    </source>
</evidence>
<protein>
    <submittedName>
        <fullName evidence="1">Carboxypeptidase-like regulatory domain-containing protein</fullName>
    </submittedName>
</protein>
<dbReference type="InterPro" id="IPR008969">
    <property type="entry name" value="CarboxyPept-like_regulatory"/>
</dbReference>
<accession>A0ABT4A3W0</accession>
<evidence type="ECO:0000313" key="2">
    <source>
        <dbReference type="Proteomes" id="UP001207654"/>
    </source>
</evidence>
<dbReference type="Pfam" id="PF13620">
    <property type="entry name" value="CarboxypepD_reg"/>
    <property type="match status" value="1"/>
</dbReference>
<keyword evidence="2" id="KW-1185">Reference proteome</keyword>
<dbReference type="EMBL" id="JAPNKA010000001">
    <property type="protein sequence ID" value="MCY1075669.1"/>
    <property type="molecule type" value="Genomic_DNA"/>
</dbReference>